<name>A0A4C1YXU0_EUMVA</name>
<protein>
    <submittedName>
        <fullName evidence="1">Uncharacterized protein</fullName>
    </submittedName>
</protein>
<proteinExistence type="predicted"/>
<comment type="caution">
    <text evidence="1">The sequence shown here is derived from an EMBL/GenBank/DDBJ whole genome shotgun (WGS) entry which is preliminary data.</text>
</comment>
<gene>
    <name evidence="1" type="ORF">EVAR_67902_1</name>
</gene>
<dbReference type="AlphaFoldDB" id="A0A4C1YXU0"/>
<dbReference type="Proteomes" id="UP000299102">
    <property type="component" value="Unassembled WGS sequence"/>
</dbReference>
<organism evidence="1 2">
    <name type="scientific">Eumeta variegata</name>
    <name type="common">Bagworm moth</name>
    <name type="synonym">Eumeta japonica</name>
    <dbReference type="NCBI Taxonomy" id="151549"/>
    <lineage>
        <taxon>Eukaryota</taxon>
        <taxon>Metazoa</taxon>
        <taxon>Ecdysozoa</taxon>
        <taxon>Arthropoda</taxon>
        <taxon>Hexapoda</taxon>
        <taxon>Insecta</taxon>
        <taxon>Pterygota</taxon>
        <taxon>Neoptera</taxon>
        <taxon>Endopterygota</taxon>
        <taxon>Lepidoptera</taxon>
        <taxon>Glossata</taxon>
        <taxon>Ditrysia</taxon>
        <taxon>Tineoidea</taxon>
        <taxon>Psychidae</taxon>
        <taxon>Oiketicinae</taxon>
        <taxon>Eumeta</taxon>
    </lineage>
</organism>
<evidence type="ECO:0000313" key="1">
    <source>
        <dbReference type="EMBL" id="GBP79227.1"/>
    </source>
</evidence>
<evidence type="ECO:0000313" key="2">
    <source>
        <dbReference type="Proteomes" id="UP000299102"/>
    </source>
</evidence>
<dbReference type="EMBL" id="BGZK01001405">
    <property type="protein sequence ID" value="GBP79227.1"/>
    <property type="molecule type" value="Genomic_DNA"/>
</dbReference>
<sequence length="156" mass="18017">MTLADIDVYEALCKAATQDMMVHVLTIQQSLIHPAEPLAEMISLQHSVPEYLLVLSHNIPRRATVGGAARLDLRRVRTPRKHLADCRYFESAFILQAEKLSIVVWQLSSKGYEWQTDRRWSRVRSPDPLMRVVDRYVAVRYQQTNYECKHAAALEP</sequence>
<reference evidence="1 2" key="1">
    <citation type="journal article" date="2019" name="Commun. Biol.">
        <title>The bagworm genome reveals a unique fibroin gene that provides high tensile strength.</title>
        <authorList>
            <person name="Kono N."/>
            <person name="Nakamura H."/>
            <person name="Ohtoshi R."/>
            <person name="Tomita M."/>
            <person name="Numata K."/>
            <person name="Arakawa K."/>
        </authorList>
    </citation>
    <scope>NUCLEOTIDE SEQUENCE [LARGE SCALE GENOMIC DNA]</scope>
</reference>
<accession>A0A4C1YXU0</accession>
<keyword evidence="2" id="KW-1185">Reference proteome</keyword>